<evidence type="ECO:0000256" key="3">
    <source>
        <dbReference type="ARBA" id="ARBA00022741"/>
    </source>
</evidence>
<keyword evidence="4" id="KW-0067">ATP-binding</keyword>
<dbReference type="PROSITE" id="PS50893">
    <property type="entry name" value="ABC_TRANSPORTER_2"/>
    <property type="match status" value="1"/>
</dbReference>
<evidence type="ECO:0000256" key="4">
    <source>
        <dbReference type="ARBA" id="ARBA00022840"/>
    </source>
</evidence>
<accession>A0ABU8BD92</accession>
<organism evidence="7 8">
    <name type="scientific">Bradyrhizobium algeriense</name>
    <dbReference type="NCBI Taxonomy" id="634784"/>
    <lineage>
        <taxon>Bacteria</taxon>
        <taxon>Pseudomonadati</taxon>
        <taxon>Pseudomonadota</taxon>
        <taxon>Alphaproteobacteria</taxon>
        <taxon>Hyphomicrobiales</taxon>
        <taxon>Nitrobacteraceae</taxon>
        <taxon>Bradyrhizobium</taxon>
    </lineage>
</organism>
<dbReference type="EMBL" id="JAZHRV010000001">
    <property type="protein sequence ID" value="MEH2556512.1"/>
    <property type="molecule type" value="Genomic_DNA"/>
</dbReference>
<proteinExistence type="inferred from homology"/>
<name>A0ABU8BD92_9BRAD</name>
<comment type="caution">
    <text evidence="7">The sequence shown here is derived from an EMBL/GenBank/DDBJ whole genome shotgun (WGS) entry which is preliminary data.</text>
</comment>
<comment type="function">
    <text evidence="5">Involved in beta-(1--&gt;2)glucan export. Transmembrane domains (TMD) form a pore in the inner membrane and the ATP-binding domain (NBD) is responsible for energy generation.</text>
</comment>
<evidence type="ECO:0000256" key="1">
    <source>
        <dbReference type="ARBA" id="ARBA00005417"/>
    </source>
</evidence>
<dbReference type="InterPro" id="IPR003439">
    <property type="entry name" value="ABC_transporter-like_ATP-bd"/>
</dbReference>
<dbReference type="Proteomes" id="UP001364224">
    <property type="component" value="Unassembled WGS sequence"/>
</dbReference>
<protein>
    <submittedName>
        <fullName evidence="7">ABC-type nitrate/sulfonate/bicarbonate transport system ATPase subunit</fullName>
    </submittedName>
</protein>
<evidence type="ECO:0000313" key="7">
    <source>
        <dbReference type="EMBL" id="MEH2556512.1"/>
    </source>
</evidence>
<comment type="similarity">
    <text evidence="1">Belongs to the ABC transporter superfamily.</text>
</comment>
<dbReference type="Pfam" id="PF00005">
    <property type="entry name" value="ABC_tran"/>
    <property type="match status" value="1"/>
</dbReference>
<dbReference type="Gene3D" id="3.40.50.300">
    <property type="entry name" value="P-loop containing nucleotide triphosphate hydrolases"/>
    <property type="match status" value="1"/>
</dbReference>
<dbReference type="PANTHER" id="PTHR42788">
    <property type="entry name" value="TAURINE IMPORT ATP-BINDING PROTEIN-RELATED"/>
    <property type="match status" value="1"/>
</dbReference>
<keyword evidence="2" id="KW-0813">Transport</keyword>
<evidence type="ECO:0000259" key="6">
    <source>
        <dbReference type="PROSITE" id="PS50893"/>
    </source>
</evidence>
<dbReference type="SMART" id="SM00382">
    <property type="entry name" value="AAA"/>
    <property type="match status" value="1"/>
</dbReference>
<keyword evidence="3" id="KW-0547">Nucleotide-binding</keyword>
<dbReference type="InterPro" id="IPR003593">
    <property type="entry name" value="AAA+_ATPase"/>
</dbReference>
<evidence type="ECO:0000313" key="8">
    <source>
        <dbReference type="Proteomes" id="UP001364224"/>
    </source>
</evidence>
<dbReference type="InterPro" id="IPR027417">
    <property type="entry name" value="P-loop_NTPase"/>
</dbReference>
<sequence length="242" mass="26279">MRLEVDIASKTFKNAAGEQHDVIAGVAFALDAGEVGVLVGPSGCGKSTMLRILAGLDHEFQGRVSRPAGARVGFVFQEPRLLPWRSVEENVRLAAPLADEAKLSALFETLELKAHRNHFPGELSLGLARRVALARAFAVEPEFLILDEPLASLDAALAARLRDEIAMLMDGRSMITLLVTHDVDDAVRLGDRLFLLSPRPARILAQLPIRTPRSKRGDAEIAAIKLDVMRRINGAPAERDAS</sequence>
<feature type="domain" description="ABC transporter" evidence="6">
    <location>
        <begin position="3"/>
        <end position="223"/>
    </location>
</feature>
<reference evidence="7 8" key="1">
    <citation type="submission" date="2024-02" db="EMBL/GenBank/DDBJ databases">
        <title>Adaptive strategies in a cosmopolitan and abundant soil bacterium.</title>
        <authorList>
            <person name="Carini P."/>
        </authorList>
    </citation>
    <scope>NUCLEOTIDE SEQUENCE [LARGE SCALE GENOMIC DNA]</scope>
    <source>
        <strain evidence="7 8">AZCC 1608</strain>
    </source>
</reference>
<evidence type="ECO:0000256" key="2">
    <source>
        <dbReference type="ARBA" id="ARBA00022448"/>
    </source>
</evidence>
<evidence type="ECO:0000256" key="5">
    <source>
        <dbReference type="ARBA" id="ARBA00024722"/>
    </source>
</evidence>
<dbReference type="SUPFAM" id="SSF52540">
    <property type="entry name" value="P-loop containing nucleoside triphosphate hydrolases"/>
    <property type="match status" value="1"/>
</dbReference>
<gene>
    <name evidence="7" type="ORF">V1286_004041</name>
</gene>
<dbReference type="PANTHER" id="PTHR42788:SF19">
    <property type="entry name" value="ALIPHATIC SULFONATES IMPORT ATP-BINDING PROTEIN SSUB 2"/>
    <property type="match status" value="1"/>
</dbReference>
<dbReference type="RefSeq" id="WP_334481906.1">
    <property type="nucleotide sequence ID" value="NZ_JAZHRV010000001.1"/>
</dbReference>
<keyword evidence="8" id="KW-1185">Reference proteome</keyword>
<dbReference type="InterPro" id="IPR050166">
    <property type="entry name" value="ABC_transporter_ATP-bind"/>
</dbReference>